<feature type="region of interest" description="Disordered" evidence="1">
    <location>
        <begin position="28"/>
        <end position="63"/>
    </location>
</feature>
<dbReference type="AlphaFoldDB" id="A0A2Z4JBT2"/>
<evidence type="ECO:0008006" key="5">
    <source>
        <dbReference type="Google" id="ProtNLM"/>
    </source>
</evidence>
<dbReference type="EMBL" id="CP030073">
    <property type="protein sequence ID" value="AWW42682.1"/>
    <property type="molecule type" value="Genomic_DNA"/>
</dbReference>
<proteinExistence type="predicted"/>
<evidence type="ECO:0000256" key="2">
    <source>
        <dbReference type="SAM" id="SignalP"/>
    </source>
</evidence>
<keyword evidence="2" id="KW-0732">Signal</keyword>
<gene>
    <name evidence="3" type="ORF">DN051_27605</name>
</gene>
<evidence type="ECO:0000256" key="1">
    <source>
        <dbReference type="SAM" id="MobiDB-lite"/>
    </source>
</evidence>
<protein>
    <recommendedName>
        <fullName evidence="5">Large membrane protein</fullName>
    </recommendedName>
</protein>
<dbReference type="Proteomes" id="UP000249616">
    <property type="component" value="Chromosome"/>
</dbReference>
<accession>A0A2Z4JBT2</accession>
<evidence type="ECO:0000313" key="3">
    <source>
        <dbReference type="EMBL" id="AWW42682.1"/>
    </source>
</evidence>
<feature type="region of interest" description="Disordered" evidence="1">
    <location>
        <begin position="351"/>
        <end position="380"/>
    </location>
</feature>
<name>A0A2Z4JBT2_9ACTN</name>
<reference evidence="3 4" key="1">
    <citation type="journal article" date="2019" name="Int. J. Syst. Evol. Microbiol.">
        <title>Streptomyces cadmiisoli sp. nov., a novel actinomycete isolated from cadmium-contaminated soil.</title>
        <authorList>
            <person name="Li K."/>
            <person name="Tang X."/>
            <person name="Zhao J."/>
            <person name="Guo Y."/>
            <person name="Tang Y."/>
            <person name="Gao J."/>
        </authorList>
    </citation>
    <scope>NUCLEOTIDE SEQUENCE [LARGE SCALE GENOMIC DNA]</scope>
    <source>
        <strain evidence="3 4">ZFG47</strain>
    </source>
</reference>
<feature type="signal peptide" evidence="2">
    <location>
        <begin position="1"/>
        <end position="23"/>
    </location>
</feature>
<keyword evidence="4" id="KW-1185">Reference proteome</keyword>
<dbReference type="KEGG" id="scad:DN051_27605"/>
<feature type="chain" id="PRO_5038988552" description="Large membrane protein" evidence="2">
    <location>
        <begin position="24"/>
        <end position="471"/>
    </location>
</feature>
<evidence type="ECO:0000313" key="4">
    <source>
        <dbReference type="Proteomes" id="UP000249616"/>
    </source>
</evidence>
<sequence length="471" mass="47778">MVASVAAAVLLVGGGGAYLAASAGGGAGTGSGAPAAGGTPPPLALDGYSEDGGKGIAPGEPDPNGVVYRATRTLPDGPDSAAVHRPAGKVTEADVVRLARALGLEGTPVAEGQAWRLGGGDGQGPGLQVNQRAPGTWTFNRYVPGTDNCRSTTVCAEKPASGRTEAHPVSEGEAKKAAAPVLKAVGQDDAKVDAGQVMGAQRVVNAAPEVGGLPTYGWSTAVTVGAGGEVVAGSGQLKAPEKGDTYPVVSAAEALKLMNAAQAPGPRPGIGGCADPVPLEDEPTVSCERAPLASRAVPATEPIEVEDAVFGLASHYVQARQMLVPSWLFEVRAPGAKDGFTVTYPAIEPEYLASPAPSGQPSPRPTGPGDRPTSAPDTRDVRVEGYTAQGRELTVSFTGGVCADYEAKAEESADRVTVTVTVTAWKDKVCILIAKVYHRTVQLDRPLGDRKVVGADNRGVPLEGPGARLPE</sequence>
<organism evidence="3 4">
    <name type="scientific">Streptomyces cadmiisoli</name>
    <dbReference type="NCBI Taxonomy" id="2184053"/>
    <lineage>
        <taxon>Bacteria</taxon>
        <taxon>Bacillati</taxon>
        <taxon>Actinomycetota</taxon>
        <taxon>Actinomycetes</taxon>
        <taxon>Kitasatosporales</taxon>
        <taxon>Streptomycetaceae</taxon>
        <taxon>Streptomyces</taxon>
        <taxon>Streptomyces aurantiacus group</taxon>
    </lineage>
</organism>